<reference evidence="5 9" key="4">
    <citation type="submission" date="2021-01" db="EMBL/GenBank/DDBJ databases">
        <title>FDA dAtabase for Regulatory Grade micrObial Sequences (FDA-ARGOS): Supporting development and validation of Infectious Disease Dx tests.</title>
        <authorList>
            <person name="Sproer C."/>
            <person name="Gronow S."/>
            <person name="Severitt S."/>
            <person name="Schroder I."/>
            <person name="Tallon L."/>
            <person name="Sadzewicz L."/>
            <person name="Zhao X."/>
            <person name="Boylan J."/>
            <person name="Ott S."/>
            <person name="Bowen H."/>
            <person name="Vavikolanu K."/>
            <person name="Mehta A."/>
            <person name="Aluvathingal J."/>
            <person name="Nadendla S."/>
            <person name="Lowell S."/>
            <person name="Myers T."/>
            <person name="Yan Y."/>
            <person name="Sichtig H."/>
        </authorList>
    </citation>
    <scope>NUCLEOTIDE SEQUENCE [LARGE SCALE GENOMIC DNA]</scope>
    <source>
        <strain evidence="5 9">FDAARGOS_1115</strain>
    </source>
</reference>
<protein>
    <submittedName>
        <fullName evidence="2">Uncharacterized protein</fullName>
    </submittedName>
</protein>
<evidence type="ECO:0000313" key="2">
    <source>
        <dbReference type="EMBL" id="ART21513.1"/>
    </source>
</evidence>
<dbReference type="Proteomes" id="UP000231994">
    <property type="component" value="Chromosome"/>
</dbReference>
<reference evidence="4 8" key="3">
    <citation type="submission" date="2019-06" db="EMBL/GenBank/DDBJ databases">
        <title>Draft genome sequence of Corynebacterium striatum NBRC 15291.</title>
        <authorList>
            <person name="Miura T."/>
            <person name="Furukawa M."/>
            <person name="Shimamura M."/>
            <person name="Ohyama Y."/>
            <person name="Yamazoe A."/>
            <person name="Kawasaki H."/>
        </authorList>
    </citation>
    <scope>NUCLEOTIDE SEQUENCE [LARGE SCALE GENOMIC DNA]</scope>
    <source>
        <strain evidence="4 8">NBRC 15291</strain>
    </source>
</reference>
<organism evidence="2 7">
    <name type="scientific">Corynebacterium striatum</name>
    <dbReference type="NCBI Taxonomy" id="43770"/>
    <lineage>
        <taxon>Bacteria</taxon>
        <taxon>Bacillati</taxon>
        <taxon>Actinomycetota</taxon>
        <taxon>Actinomycetes</taxon>
        <taxon>Mycobacteriales</taxon>
        <taxon>Corynebacteriaceae</taxon>
        <taxon>Corynebacterium</taxon>
    </lineage>
</organism>
<sequence length="66" mass="7688">MNEYEAQEQREAAARDKADGWVSVFVQWIPNMLFAFVLVTAMFLGMYYIEHGTLDITQEIVNPFIK</sequence>
<dbReference type="OrthoDB" id="4415434at2"/>
<dbReference type="EMBL" id="CP021252">
    <property type="protein sequence ID" value="ART21513.1"/>
    <property type="molecule type" value="Genomic_DNA"/>
</dbReference>
<feature type="transmembrane region" description="Helical" evidence="1">
    <location>
        <begin position="28"/>
        <end position="49"/>
    </location>
</feature>
<evidence type="ECO:0000313" key="3">
    <source>
        <dbReference type="EMBL" id="ATZ07627.1"/>
    </source>
</evidence>
<gene>
    <name evidence="3" type="ORF">A9D01_01520</name>
    <name evidence="2" type="ORF">CBE89_08365</name>
    <name evidence="4" type="ORF">Cst04h_22150</name>
    <name evidence="5" type="ORF">I6I72_01630</name>
</gene>
<dbReference type="EMBL" id="CP068158">
    <property type="protein sequence ID" value="QQU77314.1"/>
    <property type="molecule type" value="Genomic_DNA"/>
</dbReference>
<keyword evidence="9" id="KW-1185">Reference proteome</keyword>
<evidence type="ECO:0000313" key="9">
    <source>
        <dbReference type="Proteomes" id="UP000595757"/>
    </source>
</evidence>
<dbReference type="KEGG" id="cstr:CBE89_08365"/>
<keyword evidence="1" id="KW-0472">Membrane</keyword>
<evidence type="ECO:0000256" key="1">
    <source>
        <dbReference type="SAM" id="Phobius"/>
    </source>
</evidence>
<name>A0A0M2XHG6_CORST</name>
<dbReference type="GeneID" id="72410683"/>
<dbReference type="EMBL" id="BJLD01000002">
    <property type="protein sequence ID" value="GEA44045.1"/>
    <property type="molecule type" value="Genomic_DNA"/>
</dbReference>
<evidence type="ECO:0000313" key="8">
    <source>
        <dbReference type="Proteomes" id="UP000315234"/>
    </source>
</evidence>
<evidence type="ECO:0000313" key="6">
    <source>
        <dbReference type="Proteomes" id="UP000231994"/>
    </source>
</evidence>
<dbReference type="Proteomes" id="UP000315234">
    <property type="component" value="Unassembled WGS sequence"/>
</dbReference>
<evidence type="ECO:0000313" key="4">
    <source>
        <dbReference type="EMBL" id="GEA44045.1"/>
    </source>
</evidence>
<accession>A0A0M2XHG6</accession>
<evidence type="ECO:0000313" key="7">
    <source>
        <dbReference type="Proteomes" id="UP000250197"/>
    </source>
</evidence>
<dbReference type="Proteomes" id="UP000250197">
    <property type="component" value="Chromosome"/>
</dbReference>
<dbReference type="Proteomes" id="UP000595757">
    <property type="component" value="Chromosome"/>
</dbReference>
<keyword evidence="1" id="KW-1133">Transmembrane helix</keyword>
<evidence type="ECO:0000313" key="5">
    <source>
        <dbReference type="EMBL" id="QQU77314.1"/>
    </source>
</evidence>
<keyword evidence="1" id="KW-0812">Transmembrane</keyword>
<dbReference type="AlphaFoldDB" id="A0A0M2XHG6"/>
<dbReference type="EMBL" id="CP024932">
    <property type="protein sequence ID" value="ATZ07627.1"/>
    <property type="molecule type" value="Genomic_DNA"/>
</dbReference>
<proteinExistence type="predicted"/>
<reference evidence="2 7" key="1">
    <citation type="submission" date="2017-05" db="EMBL/GenBank/DDBJ databases">
        <title>Complete genome sequence of Corynebacterium striatum KC-Na-1 isolated from Neophocaena asiaeorientalis in Korea.</title>
        <authorList>
            <person name="Kim J.H."/>
            <person name="Lee K."/>
        </authorList>
    </citation>
    <scope>NUCLEOTIDE SEQUENCE [LARGE SCALE GENOMIC DNA]</scope>
    <source>
        <strain evidence="2 7">KC-Na-01</strain>
    </source>
</reference>
<dbReference type="RefSeq" id="WP_005531992.1">
    <property type="nucleotide sequence ID" value="NZ_BJLD01000002.1"/>
</dbReference>
<reference evidence="3 6" key="2">
    <citation type="submission" date="2017-11" db="EMBL/GenBank/DDBJ databases">
        <title>Whole genome sequencing of cultured pathogen.</title>
        <authorList>
            <person name="Hoffmann M."/>
            <person name="Sanchez M."/>
            <person name="Timme R."/>
            <person name="Nudel K."/>
            <person name="Bry L."/>
        </authorList>
    </citation>
    <scope>NUCLEOTIDE SEQUENCE [LARGE SCALE GENOMIC DNA]</scope>
    <source>
        <strain evidence="3 6">216</strain>
    </source>
</reference>